<name>A0A1L7CV11_9CORY</name>
<evidence type="ECO:0000313" key="3">
    <source>
        <dbReference type="Proteomes" id="UP000185434"/>
    </source>
</evidence>
<dbReference type="OrthoDB" id="4243321at2"/>
<dbReference type="AlphaFoldDB" id="A0A1L7CV11"/>
<dbReference type="RefSeq" id="WP_075664625.1">
    <property type="nucleotide sequence ID" value="NZ_CP009247.1"/>
</dbReference>
<organism evidence="2 3">
    <name type="scientific">Corynebacterium frankenforstense DSM 45800</name>
    <dbReference type="NCBI Taxonomy" id="1437875"/>
    <lineage>
        <taxon>Bacteria</taxon>
        <taxon>Bacillati</taxon>
        <taxon>Actinomycetota</taxon>
        <taxon>Actinomycetes</taxon>
        <taxon>Mycobacteriales</taxon>
        <taxon>Corynebacteriaceae</taxon>
        <taxon>Corynebacterium</taxon>
    </lineage>
</organism>
<proteinExistence type="predicted"/>
<dbReference type="EMBL" id="CP009247">
    <property type="protein sequence ID" value="APT89630.1"/>
    <property type="molecule type" value="Genomic_DNA"/>
</dbReference>
<evidence type="ECO:0000313" key="2">
    <source>
        <dbReference type="EMBL" id="APT89630.1"/>
    </source>
</evidence>
<dbReference type="Proteomes" id="UP000185434">
    <property type="component" value="Chromosome"/>
</dbReference>
<reference evidence="2 3" key="1">
    <citation type="submission" date="2014-08" db="EMBL/GenBank/DDBJ databases">
        <title>Complete genome sequence of Corynebacterium frankenforstense ST18(T) (=DSM 45800(T)), isolated from raw cow milk.</title>
        <authorList>
            <person name="Ruckert C."/>
            <person name="Albersmeier A."/>
            <person name="Winkler A."/>
            <person name="Lipski A."/>
            <person name="Kalinowski J."/>
        </authorList>
    </citation>
    <scope>NUCLEOTIDE SEQUENCE [LARGE SCALE GENOMIC DNA]</scope>
    <source>
        <strain evidence="2 3">ST18</strain>
    </source>
</reference>
<accession>A0A1L7CV11</accession>
<protein>
    <submittedName>
        <fullName evidence="2">Uncharacterized protein</fullName>
    </submittedName>
</protein>
<dbReference type="KEGG" id="cfk:CFRA_10765"/>
<keyword evidence="3" id="KW-1185">Reference proteome</keyword>
<gene>
    <name evidence="2" type="ORF">CFRA_10765</name>
</gene>
<dbReference type="STRING" id="1437875.CFRA_10765"/>
<evidence type="ECO:0000256" key="1">
    <source>
        <dbReference type="SAM" id="MobiDB-lite"/>
    </source>
</evidence>
<sequence>MSLRREPNPNRNHPLYCPWCAGEQLFPAEESDFAWKCSDCTRVFEVRYFGQDDPPQRPAPARSTSAALADSLRRHAGDPVLGGAAGTPEH</sequence>
<feature type="region of interest" description="Disordered" evidence="1">
    <location>
        <begin position="51"/>
        <end position="90"/>
    </location>
</feature>